<organism evidence="6 7">
    <name type="scientific">Bifidobacterium tissieri</name>
    <dbReference type="NCBI Taxonomy" id="1630162"/>
    <lineage>
        <taxon>Bacteria</taxon>
        <taxon>Bacillati</taxon>
        <taxon>Actinomycetota</taxon>
        <taxon>Actinomycetes</taxon>
        <taxon>Bifidobacteriales</taxon>
        <taxon>Bifidobacteriaceae</taxon>
        <taxon>Bifidobacterium</taxon>
    </lineage>
</organism>
<dbReference type="PANTHER" id="PTHR30146:SF138">
    <property type="entry name" value="TRANSCRIPTIONAL REGULATORY PROTEIN"/>
    <property type="match status" value="1"/>
</dbReference>
<accession>A0A5N0A074</accession>
<dbReference type="InterPro" id="IPR000843">
    <property type="entry name" value="HTH_LacI"/>
</dbReference>
<feature type="domain" description="HTH lacI-type" evidence="5">
    <location>
        <begin position="53"/>
        <end position="97"/>
    </location>
</feature>
<dbReference type="SUPFAM" id="SSF47413">
    <property type="entry name" value="lambda repressor-like DNA-binding domains"/>
    <property type="match status" value="1"/>
</dbReference>
<dbReference type="PROSITE" id="PS50932">
    <property type="entry name" value="HTH_LACI_2"/>
    <property type="match status" value="1"/>
</dbReference>
<proteinExistence type="predicted"/>
<feature type="region of interest" description="Disordered" evidence="4">
    <location>
        <begin position="1"/>
        <end position="49"/>
    </location>
</feature>
<evidence type="ECO:0000313" key="6">
    <source>
        <dbReference type="EMBL" id="KAA8831167.1"/>
    </source>
</evidence>
<dbReference type="CDD" id="cd06267">
    <property type="entry name" value="PBP1_LacI_sugar_binding-like"/>
    <property type="match status" value="1"/>
</dbReference>
<name>A0A5N0A074_9BIFI</name>
<dbReference type="InterPro" id="IPR046335">
    <property type="entry name" value="LacI/GalR-like_sensor"/>
</dbReference>
<evidence type="ECO:0000256" key="4">
    <source>
        <dbReference type="SAM" id="MobiDB-lite"/>
    </source>
</evidence>
<dbReference type="SUPFAM" id="SSF53822">
    <property type="entry name" value="Periplasmic binding protein-like I"/>
    <property type="match status" value="1"/>
</dbReference>
<dbReference type="InterPro" id="IPR028082">
    <property type="entry name" value="Peripla_BP_I"/>
</dbReference>
<dbReference type="OrthoDB" id="3258243at2"/>
<dbReference type="SMART" id="SM00354">
    <property type="entry name" value="HTH_LACI"/>
    <property type="match status" value="1"/>
</dbReference>
<dbReference type="AlphaFoldDB" id="A0A5N0A074"/>
<reference evidence="6 7" key="1">
    <citation type="journal article" date="2019" name="Syst. Appl. Microbiol.">
        <title>Characterization of Bifidobacterium species in feaces of the Egyptian fruit bat: Description of B. vespertilionis sp. nov. and B. rousetti sp. nov.</title>
        <authorList>
            <person name="Modesto M."/>
            <person name="Satti M."/>
            <person name="Watanabe K."/>
            <person name="Puglisi E."/>
            <person name="Morelli L."/>
            <person name="Huang C.-H."/>
            <person name="Liou J.-S."/>
            <person name="Miyashita M."/>
            <person name="Tamura T."/>
            <person name="Saito S."/>
            <person name="Mori K."/>
            <person name="Huang L."/>
            <person name="Sciavilla P."/>
            <person name="Sandri C."/>
            <person name="Spiezio C."/>
            <person name="Vitali F."/>
            <person name="Cavalieri D."/>
            <person name="Perpetuini G."/>
            <person name="Tofalo R."/>
            <person name="Bonetti A."/>
            <person name="Arita M."/>
            <person name="Mattarelli P."/>
        </authorList>
    </citation>
    <scope>NUCLEOTIDE SEQUENCE [LARGE SCALE GENOMIC DNA]</scope>
    <source>
        <strain evidence="6 7">RST7</strain>
    </source>
</reference>
<gene>
    <name evidence="6" type="ORF">EMO89_03740</name>
</gene>
<dbReference type="GO" id="GO:0003700">
    <property type="term" value="F:DNA-binding transcription factor activity"/>
    <property type="evidence" value="ECO:0007669"/>
    <property type="project" value="TreeGrafter"/>
</dbReference>
<sequence length="382" mass="41445">MADMGTHDDVNSNDVVSDDAMNNAATDDNAANGDALDKGRAAAPHSTPAADPVTIWDVAAAANVSPTTVSRAFRQPSRVNVKTLGRVLEAAKRLGYRSESIIPREEKHLRGLLALVVTDLENPVSAQFARSIQRECAARNFGLMVCDTEEDKASELAIIKRSIPHVDGIILSASRLSDATIRKVAQVRPLAVINRIVGGVQSVYADDGSSLADAVRELKRLGHQQVTYLPGPDSSWQNGLRTNAIITACKREGLKFRRTPCAYPVDERSADAFAAYLARPTTAAIAFNDDVAYAFMLFLEAHRLRVPWQVSLIGIDDTPKCEICTPKMSSIRVPRRALGEATASRIIDRLLHVSDGDLTPIRMQSEFVNRDSIAAAPTSSMM</sequence>
<dbReference type="EMBL" id="RZUI01000003">
    <property type="protein sequence ID" value="KAA8831167.1"/>
    <property type="molecule type" value="Genomic_DNA"/>
</dbReference>
<evidence type="ECO:0000256" key="3">
    <source>
        <dbReference type="ARBA" id="ARBA00023163"/>
    </source>
</evidence>
<evidence type="ECO:0000256" key="2">
    <source>
        <dbReference type="ARBA" id="ARBA00023125"/>
    </source>
</evidence>
<dbReference type="Gene3D" id="3.40.50.2300">
    <property type="match status" value="2"/>
</dbReference>
<evidence type="ECO:0000256" key="1">
    <source>
        <dbReference type="ARBA" id="ARBA00023015"/>
    </source>
</evidence>
<keyword evidence="3" id="KW-0804">Transcription</keyword>
<dbReference type="Gene3D" id="1.10.260.40">
    <property type="entry name" value="lambda repressor-like DNA-binding domains"/>
    <property type="match status" value="1"/>
</dbReference>
<dbReference type="CDD" id="cd01392">
    <property type="entry name" value="HTH_LacI"/>
    <property type="match status" value="1"/>
</dbReference>
<keyword evidence="2" id="KW-0238">DNA-binding</keyword>
<keyword evidence="1" id="KW-0805">Transcription regulation</keyword>
<evidence type="ECO:0000313" key="7">
    <source>
        <dbReference type="Proteomes" id="UP000412028"/>
    </source>
</evidence>
<dbReference type="Pfam" id="PF00356">
    <property type="entry name" value="LacI"/>
    <property type="match status" value="1"/>
</dbReference>
<dbReference type="InterPro" id="IPR010982">
    <property type="entry name" value="Lambda_DNA-bd_dom_sf"/>
</dbReference>
<feature type="compositionally biased region" description="Low complexity" evidence="4">
    <location>
        <begin position="12"/>
        <end position="34"/>
    </location>
</feature>
<comment type="caution">
    <text evidence="6">The sequence shown here is derived from an EMBL/GenBank/DDBJ whole genome shotgun (WGS) entry which is preliminary data.</text>
</comment>
<feature type="compositionally biased region" description="Basic and acidic residues" evidence="4">
    <location>
        <begin position="1"/>
        <end position="10"/>
    </location>
</feature>
<dbReference type="GO" id="GO:0000976">
    <property type="term" value="F:transcription cis-regulatory region binding"/>
    <property type="evidence" value="ECO:0007669"/>
    <property type="project" value="TreeGrafter"/>
</dbReference>
<evidence type="ECO:0000259" key="5">
    <source>
        <dbReference type="PROSITE" id="PS50932"/>
    </source>
</evidence>
<dbReference type="Proteomes" id="UP000412028">
    <property type="component" value="Unassembled WGS sequence"/>
</dbReference>
<dbReference type="Pfam" id="PF13377">
    <property type="entry name" value="Peripla_BP_3"/>
    <property type="match status" value="1"/>
</dbReference>
<dbReference type="PANTHER" id="PTHR30146">
    <property type="entry name" value="LACI-RELATED TRANSCRIPTIONAL REPRESSOR"/>
    <property type="match status" value="1"/>
</dbReference>
<protein>
    <submittedName>
        <fullName evidence="6">LacI family transcriptional regulator</fullName>
    </submittedName>
</protein>